<keyword evidence="11" id="KW-1185">Reference proteome</keyword>
<dbReference type="GO" id="GO:0006351">
    <property type="term" value="P:DNA-templated transcription"/>
    <property type="evidence" value="ECO:0007669"/>
    <property type="project" value="InterPro"/>
</dbReference>
<dbReference type="PROSITE" id="PS00028">
    <property type="entry name" value="ZINC_FINGER_C2H2_1"/>
    <property type="match status" value="2"/>
</dbReference>
<keyword evidence="4 7" id="KW-0863">Zinc-finger</keyword>
<dbReference type="GO" id="GO:0000785">
    <property type="term" value="C:chromatin"/>
    <property type="evidence" value="ECO:0007669"/>
    <property type="project" value="TreeGrafter"/>
</dbReference>
<dbReference type="PROSITE" id="PS50157">
    <property type="entry name" value="ZINC_FINGER_C2H2_2"/>
    <property type="match status" value="2"/>
</dbReference>
<proteinExistence type="predicted"/>
<dbReference type="Pfam" id="PF04082">
    <property type="entry name" value="Fungal_trans"/>
    <property type="match status" value="1"/>
</dbReference>
<feature type="domain" description="C2H2-type" evidence="9">
    <location>
        <begin position="2"/>
        <end position="30"/>
    </location>
</feature>
<dbReference type="RefSeq" id="XP_025375974.1">
    <property type="nucleotide sequence ID" value="XM_025523670.1"/>
</dbReference>
<organism evidence="10 11">
    <name type="scientific">Acaromyces ingoldii</name>
    <dbReference type="NCBI Taxonomy" id="215250"/>
    <lineage>
        <taxon>Eukaryota</taxon>
        <taxon>Fungi</taxon>
        <taxon>Dikarya</taxon>
        <taxon>Basidiomycota</taxon>
        <taxon>Ustilaginomycotina</taxon>
        <taxon>Exobasidiomycetes</taxon>
        <taxon>Exobasidiales</taxon>
        <taxon>Cryptobasidiaceae</taxon>
        <taxon>Acaromyces</taxon>
    </lineage>
</organism>
<dbReference type="InParanoid" id="A0A316YI76"/>
<keyword evidence="3" id="KW-0677">Repeat</keyword>
<dbReference type="InterPro" id="IPR007219">
    <property type="entry name" value="XnlR_reg_dom"/>
</dbReference>
<dbReference type="STRING" id="215250.A0A316YI76"/>
<dbReference type="SUPFAM" id="SSF57667">
    <property type="entry name" value="beta-beta-alpha zinc fingers"/>
    <property type="match status" value="1"/>
</dbReference>
<keyword evidence="5" id="KW-0862">Zinc</keyword>
<gene>
    <name evidence="10" type="ORF">FA10DRAFT_281199</name>
</gene>
<dbReference type="CDD" id="cd12148">
    <property type="entry name" value="fungal_TF_MHR"/>
    <property type="match status" value="1"/>
</dbReference>
<evidence type="ECO:0000256" key="3">
    <source>
        <dbReference type="ARBA" id="ARBA00022737"/>
    </source>
</evidence>
<dbReference type="GO" id="GO:0008270">
    <property type="term" value="F:zinc ion binding"/>
    <property type="evidence" value="ECO:0007669"/>
    <property type="project" value="UniProtKB-KW"/>
</dbReference>
<dbReference type="Gene3D" id="3.30.160.60">
    <property type="entry name" value="Classic Zinc Finger"/>
    <property type="match status" value="1"/>
</dbReference>
<comment type="subcellular location">
    <subcellularLocation>
        <location evidence="1">Nucleus</location>
    </subcellularLocation>
</comment>
<dbReference type="GeneID" id="37045586"/>
<feature type="domain" description="C2H2-type" evidence="9">
    <location>
        <begin position="39"/>
        <end position="68"/>
    </location>
</feature>
<reference evidence="10 11" key="1">
    <citation type="journal article" date="2018" name="Mol. Biol. Evol.">
        <title>Broad Genomic Sampling Reveals a Smut Pathogenic Ancestry of the Fungal Clade Ustilaginomycotina.</title>
        <authorList>
            <person name="Kijpornyongpan T."/>
            <person name="Mondo S.J."/>
            <person name="Barry K."/>
            <person name="Sandor L."/>
            <person name="Lee J."/>
            <person name="Lipzen A."/>
            <person name="Pangilinan J."/>
            <person name="LaButti K."/>
            <person name="Hainaut M."/>
            <person name="Henrissat B."/>
            <person name="Grigoriev I.V."/>
            <person name="Spatafora J.W."/>
            <person name="Aime M.C."/>
        </authorList>
    </citation>
    <scope>NUCLEOTIDE SEQUENCE [LARGE SCALE GENOMIC DNA]</scope>
    <source>
        <strain evidence="10 11">MCA 4198</strain>
    </source>
</reference>
<dbReference type="OrthoDB" id="1405595at2759"/>
<keyword evidence="6" id="KW-0539">Nucleus</keyword>
<dbReference type="GO" id="GO:0005634">
    <property type="term" value="C:nucleus"/>
    <property type="evidence" value="ECO:0007669"/>
    <property type="project" value="UniProtKB-SubCell"/>
</dbReference>
<sequence length="921" mass="100193">MPTCAQCSKRYVRSEHLKRHFETAHGGGDGGATSPSRRFRCDEKGCGRVFNRSDVLLRHKRSHCSENGSGSRSRSSRSRGDDQQGQDPSKRTGATPVRKTRGYYGDGEDLTMSAEAPIAPTAIASLIDPPMVTPVAAAGGPVQMQNTDVSPADAPLMASIGLLTNPRTSINDGSYSTGGADLWHNDFFASLPGFDWVLDDQSTTEGGGSNSSSFMDDVVTSVFGPGDMHGCLASPSRVNQNMMEAAARTDGLDPTEALNLLNMAFAAQPLSSSTLRRHEEREGEDAWPQDYRPVRSRPPSIEITALSLDLPPPGLDRHVPIVQIGDGHARRSTTTGTAAGATAAASVSEETRQQLLVYLEHSCRHPWSLYSFRSPAPPAFLQAHEIEALLNLFFERFHAYVPLLHPATFDAAVTPPVLLLIMITIGLIYYVQNRGQHRTLSLAFSELARIGIMSAYEADQRGFLDVPINQAWLLQQMFGVASGDKRLCKLAERNRGGMVTAVRRTGLLTLPAHSQRLYDTVVASIDDEATLARLWRAWIERESRIRLGWFVFLYDQQFSCYLDVAPMIPVGEVSSPFPCEQELWDAPSAREWSQRIISSGQCPSSTSLVPALQHLLRASVEAPPLRISSLEALLISAALYRIRWDANKQLIVFDERATIDGLAANALQGLSRAASQRASPLGTEVQLLELLSRLHFGGPPLFFHRLNEAAGRAGMASSRRRHAVAWLQDWMRSRDNQGALRGMVAAAVQVYELVCDGGTLCIVALFHAALVLWAYARFAAAPASVAGAPPPEAGYTPPTVSSALIERATQAGCLDLGGDPSLVTAWVQGQYTCLEDGKTYDWHEAAAALTVSVRSMALEVDLSREAGTSSAAAAPLRILESFAGNLARFEWGLARCFRAILVHMASHEADEGERRRSATQQ</sequence>
<dbReference type="Proteomes" id="UP000245768">
    <property type="component" value="Unassembled WGS sequence"/>
</dbReference>
<feature type="region of interest" description="Disordered" evidence="8">
    <location>
        <begin position="61"/>
        <end position="108"/>
    </location>
</feature>
<evidence type="ECO:0000313" key="10">
    <source>
        <dbReference type="EMBL" id="PWN88776.1"/>
    </source>
</evidence>
<evidence type="ECO:0000256" key="2">
    <source>
        <dbReference type="ARBA" id="ARBA00022723"/>
    </source>
</evidence>
<accession>A0A316YI76</accession>
<dbReference type="Pfam" id="PF00096">
    <property type="entry name" value="zf-C2H2"/>
    <property type="match status" value="1"/>
</dbReference>
<dbReference type="PANTHER" id="PTHR40626:SF11">
    <property type="entry name" value="ZINC FINGER PROTEIN YPR022C"/>
    <property type="match status" value="1"/>
</dbReference>
<dbReference type="GO" id="GO:0000981">
    <property type="term" value="F:DNA-binding transcription factor activity, RNA polymerase II-specific"/>
    <property type="evidence" value="ECO:0007669"/>
    <property type="project" value="InterPro"/>
</dbReference>
<dbReference type="InterPro" id="IPR051059">
    <property type="entry name" value="VerF-like"/>
</dbReference>
<evidence type="ECO:0000313" key="11">
    <source>
        <dbReference type="Proteomes" id="UP000245768"/>
    </source>
</evidence>
<dbReference type="PANTHER" id="PTHR40626">
    <property type="entry name" value="MIP31509P"/>
    <property type="match status" value="1"/>
</dbReference>
<dbReference type="GO" id="GO:0000978">
    <property type="term" value="F:RNA polymerase II cis-regulatory region sequence-specific DNA binding"/>
    <property type="evidence" value="ECO:0007669"/>
    <property type="project" value="InterPro"/>
</dbReference>
<evidence type="ECO:0000256" key="5">
    <source>
        <dbReference type="ARBA" id="ARBA00022833"/>
    </source>
</evidence>
<dbReference type="InterPro" id="IPR036236">
    <property type="entry name" value="Znf_C2H2_sf"/>
</dbReference>
<evidence type="ECO:0000256" key="4">
    <source>
        <dbReference type="ARBA" id="ARBA00022771"/>
    </source>
</evidence>
<dbReference type="AlphaFoldDB" id="A0A316YI76"/>
<evidence type="ECO:0000256" key="7">
    <source>
        <dbReference type="PROSITE-ProRule" id="PRU00042"/>
    </source>
</evidence>
<evidence type="ECO:0000259" key="9">
    <source>
        <dbReference type="PROSITE" id="PS50157"/>
    </source>
</evidence>
<name>A0A316YI76_9BASI</name>
<evidence type="ECO:0000256" key="8">
    <source>
        <dbReference type="SAM" id="MobiDB-lite"/>
    </source>
</evidence>
<dbReference type="EMBL" id="KZ819638">
    <property type="protein sequence ID" value="PWN88776.1"/>
    <property type="molecule type" value="Genomic_DNA"/>
</dbReference>
<protein>
    <recommendedName>
        <fullName evidence="9">C2H2-type domain-containing protein</fullName>
    </recommendedName>
</protein>
<dbReference type="InterPro" id="IPR013087">
    <property type="entry name" value="Znf_C2H2_type"/>
</dbReference>
<evidence type="ECO:0000256" key="1">
    <source>
        <dbReference type="ARBA" id="ARBA00004123"/>
    </source>
</evidence>
<keyword evidence="2" id="KW-0479">Metal-binding</keyword>
<dbReference type="SMART" id="SM00355">
    <property type="entry name" value="ZnF_C2H2"/>
    <property type="match status" value="2"/>
</dbReference>
<evidence type="ECO:0000256" key="6">
    <source>
        <dbReference type="ARBA" id="ARBA00023242"/>
    </source>
</evidence>